<sequence>MSAKSLKVYGILTVIGVFQVAMVWKLLNFEPGTGPPCSTQFVRSCDRTIHRNDAADHTPRPCSICRLCQAAARSCTVDRVH</sequence>
<accession>A0A517SK91</accession>
<gene>
    <name evidence="2" type="ORF">Pan44_46010</name>
</gene>
<dbReference type="EMBL" id="CP036271">
    <property type="protein sequence ID" value="QDT56545.1"/>
    <property type="molecule type" value="Genomic_DNA"/>
</dbReference>
<evidence type="ECO:0000256" key="1">
    <source>
        <dbReference type="SAM" id="Phobius"/>
    </source>
</evidence>
<dbReference type="InParanoid" id="A0A517SK91"/>
<evidence type="ECO:0000313" key="2">
    <source>
        <dbReference type="EMBL" id="QDT56545.1"/>
    </source>
</evidence>
<name>A0A517SK91_9PLAN</name>
<keyword evidence="1" id="KW-0472">Membrane</keyword>
<proteinExistence type="predicted"/>
<organism evidence="2 3">
    <name type="scientific">Caulifigura coniformis</name>
    <dbReference type="NCBI Taxonomy" id="2527983"/>
    <lineage>
        <taxon>Bacteria</taxon>
        <taxon>Pseudomonadati</taxon>
        <taxon>Planctomycetota</taxon>
        <taxon>Planctomycetia</taxon>
        <taxon>Planctomycetales</taxon>
        <taxon>Planctomycetaceae</taxon>
        <taxon>Caulifigura</taxon>
    </lineage>
</organism>
<keyword evidence="1" id="KW-0812">Transmembrane</keyword>
<reference evidence="2 3" key="1">
    <citation type="submission" date="2019-02" db="EMBL/GenBank/DDBJ databases">
        <title>Deep-cultivation of Planctomycetes and their phenomic and genomic characterization uncovers novel biology.</title>
        <authorList>
            <person name="Wiegand S."/>
            <person name="Jogler M."/>
            <person name="Boedeker C."/>
            <person name="Pinto D."/>
            <person name="Vollmers J."/>
            <person name="Rivas-Marin E."/>
            <person name="Kohn T."/>
            <person name="Peeters S.H."/>
            <person name="Heuer A."/>
            <person name="Rast P."/>
            <person name="Oberbeckmann S."/>
            <person name="Bunk B."/>
            <person name="Jeske O."/>
            <person name="Meyerdierks A."/>
            <person name="Storesund J.E."/>
            <person name="Kallscheuer N."/>
            <person name="Luecker S."/>
            <person name="Lage O.M."/>
            <person name="Pohl T."/>
            <person name="Merkel B.J."/>
            <person name="Hornburger P."/>
            <person name="Mueller R.-W."/>
            <person name="Bruemmer F."/>
            <person name="Labrenz M."/>
            <person name="Spormann A.M."/>
            <person name="Op den Camp H."/>
            <person name="Overmann J."/>
            <person name="Amann R."/>
            <person name="Jetten M.S.M."/>
            <person name="Mascher T."/>
            <person name="Medema M.H."/>
            <person name="Devos D.P."/>
            <person name="Kaster A.-K."/>
            <person name="Ovreas L."/>
            <person name="Rohde M."/>
            <person name="Galperin M.Y."/>
            <person name="Jogler C."/>
        </authorList>
    </citation>
    <scope>NUCLEOTIDE SEQUENCE [LARGE SCALE GENOMIC DNA]</scope>
    <source>
        <strain evidence="2 3">Pan44</strain>
    </source>
</reference>
<evidence type="ECO:0000313" key="3">
    <source>
        <dbReference type="Proteomes" id="UP000315700"/>
    </source>
</evidence>
<keyword evidence="3" id="KW-1185">Reference proteome</keyword>
<feature type="transmembrane region" description="Helical" evidence="1">
    <location>
        <begin position="6"/>
        <end position="24"/>
    </location>
</feature>
<keyword evidence="1" id="KW-1133">Transmembrane helix</keyword>
<dbReference type="Proteomes" id="UP000315700">
    <property type="component" value="Chromosome"/>
</dbReference>
<dbReference type="KEGG" id="ccos:Pan44_46010"/>
<protein>
    <submittedName>
        <fullName evidence="2">Uncharacterized protein</fullName>
    </submittedName>
</protein>
<dbReference type="AlphaFoldDB" id="A0A517SK91"/>